<dbReference type="EMBL" id="UGYO01000001">
    <property type="protein sequence ID" value="SUI47134.1"/>
    <property type="molecule type" value="Genomic_DNA"/>
</dbReference>
<gene>
    <name evidence="1" type="ORF">NCTC10738_00240</name>
</gene>
<keyword evidence="2" id="KW-1185">Reference proteome</keyword>
<dbReference type="AlphaFoldDB" id="A0A379YNP7"/>
<dbReference type="KEGG" id="salg:BS332_13545"/>
<organism evidence="1 2">
    <name type="scientific">Shewanella algae</name>
    <dbReference type="NCBI Taxonomy" id="38313"/>
    <lineage>
        <taxon>Bacteria</taxon>
        <taxon>Pseudomonadati</taxon>
        <taxon>Pseudomonadota</taxon>
        <taxon>Gammaproteobacteria</taxon>
        <taxon>Alteromonadales</taxon>
        <taxon>Shewanellaceae</taxon>
        <taxon>Shewanella</taxon>
    </lineage>
</organism>
<proteinExistence type="predicted"/>
<sequence>MMIQLAASDCCYISLLENGDNLTIRVSRFFMSNLLRLMYEKILLLAAVIFRGDDIIVLNIPAFSDYVTIKNWLKIGCLHPDYY</sequence>
<name>A0A379YNP7_9GAMM</name>
<evidence type="ECO:0000313" key="2">
    <source>
        <dbReference type="Proteomes" id="UP000254069"/>
    </source>
</evidence>
<reference evidence="1 2" key="1">
    <citation type="submission" date="2018-06" db="EMBL/GenBank/DDBJ databases">
        <authorList>
            <consortium name="Pathogen Informatics"/>
            <person name="Doyle S."/>
        </authorList>
    </citation>
    <scope>NUCLEOTIDE SEQUENCE [LARGE SCALE GENOMIC DNA]</scope>
    <source>
        <strain evidence="1 2">NCTC10738</strain>
    </source>
</reference>
<dbReference type="Proteomes" id="UP000254069">
    <property type="component" value="Unassembled WGS sequence"/>
</dbReference>
<accession>A0A379YNP7</accession>
<protein>
    <submittedName>
        <fullName evidence="1">Uncharacterized protein</fullName>
    </submittedName>
</protein>
<evidence type="ECO:0000313" key="1">
    <source>
        <dbReference type="EMBL" id="SUI47134.1"/>
    </source>
</evidence>